<dbReference type="InterPro" id="IPR036412">
    <property type="entry name" value="HAD-like_sf"/>
</dbReference>
<dbReference type="RefSeq" id="WP_387345504.1">
    <property type="nucleotide sequence ID" value="NZ_JBIAXI010000021.1"/>
</dbReference>
<evidence type="ECO:0000313" key="2">
    <source>
        <dbReference type="Proteomes" id="UP001602119"/>
    </source>
</evidence>
<proteinExistence type="predicted"/>
<dbReference type="Gene3D" id="3.40.50.1000">
    <property type="entry name" value="HAD superfamily/HAD-like"/>
    <property type="match status" value="1"/>
</dbReference>
<dbReference type="SUPFAM" id="SSF56784">
    <property type="entry name" value="HAD-like"/>
    <property type="match status" value="1"/>
</dbReference>
<name>A0ABW6VCK4_MICFU</name>
<dbReference type="PRINTS" id="PR00413">
    <property type="entry name" value="HADHALOGNASE"/>
</dbReference>
<dbReference type="InterPro" id="IPR023214">
    <property type="entry name" value="HAD_sf"/>
</dbReference>
<organism evidence="1 2">
    <name type="scientific">Microtetraspora fusca</name>
    <dbReference type="NCBI Taxonomy" id="1997"/>
    <lineage>
        <taxon>Bacteria</taxon>
        <taxon>Bacillati</taxon>
        <taxon>Actinomycetota</taxon>
        <taxon>Actinomycetes</taxon>
        <taxon>Streptosporangiales</taxon>
        <taxon>Streptosporangiaceae</taxon>
        <taxon>Microtetraspora</taxon>
    </lineage>
</organism>
<comment type="caution">
    <text evidence="1">The sequence shown here is derived from an EMBL/GenBank/DDBJ whole genome shotgun (WGS) entry which is preliminary data.</text>
</comment>
<protein>
    <submittedName>
        <fullName evidence="1">HAD family hydrolase</fullName>
        <ecNumber evidence="1">3.1.3.-</ecNumber>
    </submittedName>
</protein>
<evidence type="ECO:0000313" key="1">
    <source>
        <dbReference type="EMBL" id="MFF4777079.1"/>
    </source>
</evidence>
<dbReference type="NCBIfam" id="TIGR01509">
    <property type="entry name" value="HAD-SF-IA-v3"/>
    <property type="match status" value="1"/>
</dbReference>
<dbReference type="PANTHER" id="PTHR43611">
    <property type="entry name" value="ALPHA-D-GLUCOSE 1-PHOSPHATE PHOSPHATASE"/>
    <property type="match status" value="1"/>
</dbReference>
<dbReference type="NCBIfam" id="TIGR01549">
    <property type="entry name" value="HAD-SF-IA-v1"/>
    <property type="match status" value="1"/>
</dbReference>
<dbReference type="PANTHER" id="PTHR43611:SF3">
    <property type="entry name" value="FLAVIN MONONUCLEOTIDE HYDROLASE 1, CHLOROPLATIC"/>
    <property type="match status" value="1"/>
</dbReference>
<dbReference type="Proteomes" id="UP001602119">
    <property type="component" value="Unassembled WGS sequence"/>
</dbReference>
<dbReference type="SFLD" id="SFLDS00003">
    <property type="entry name" value="Haloacid_Dehalogenase"/>
    <property type="match status" value="1"/>
</dbReference>
<dbReference type="InterPro" id="IPR006439">
    <property type="entry name" value="HAD-SF_hydro_IA"/>
</dbReference>
<dbReference type="SFLD" id="SFLDG01129">
    <property type="entry name" value="C1.5:_HAD__Beta-PGM__Phosphata"/>
    <property type="match status" value="1"/>
</dbReference>
<sequence length="238" mass="25394">MTNPQAVPHADAHADVHDLNGRPFDAVLCDLDGVIRFYDMTELTRMERAAGLAEGTTAEIALAPANDLPVLRGEHTVEQWRDAIAAALADHVSEEQARELAVMFTRTPFRADEKVLELLRLAQAYVPVVLVTNATPEVEDDLAGLGLAYFADDVVNSARVGVVKPDPAIYAIAAERAGVPMDRCLFVDDRAENVEAAVALGMTGVLFGGVADLEAALAPLLAPPSDRLSDTLSDPTAR</sequence>
<accession>A0ABW6VCK4</accession>
<dbReference type="GO" id="GO:0016787">
    <property type="term" value="F:hydrolase activity"/>
    <property type="evidence" value="ECO:0007669"/>
    <property type="project" value="UniProtKB-KW"/>
</dbReference>
<dbReference type="EMBL" id="JBIAXI010000021">
    <property type="protein sequence ID" value="MFF4777079.1"/>
    <property type="molecule type" value="Genomic_DNA"/>
</dbReference>
<dbReference type="Pfam" id="PF00702">
    <property type="entry name" value="Hydrolase"/>
    <property type="match status" value="1"/>
</dbReference>
<keyword evidence="1" id="KW-0378">Hydrolase</keyword>
<keyword evidence="2" id="KW-1185">Reference proteome</keyword>
<reference evidence="1 2" key="1">
    <citation type="submission" date="2024-10" db="EMBL/GenBank/DDBJ databases">
        <title>The Natural Products Discovery Center: Release of the First 8490 Sequenced Strains for Exploring Actinobacteria Biosynthetic Diversity.</title>
        <authorList>
            <person name="Kalkreuter E."/>
            <person name="Kautsar S.A."/>
            <person name="Yang D."/>
            <person name="Bader C.D."/>
            <person name="Teijaro C.N."/>
            <person name="Fluegel L."/>
            <person name="Davis C.M."/>
            <person name="Simpson J.R."/>
            <person name="Lauterbach L."/>
            <person name="Steele A.D."/>
            <person name="Gui C."/>
            <person name="Meng S."/>
            <person name="Li G."/>
            <person name="Viehrig K."/>
            <person name="Ye F."/>
            <person name="Su P."/>
            <person name="Kiefer A.F."/>
            <person name="Nichols A."/>
            <person name="Cepeda A.J."/>
            <person name="Yan W."/>
            <person name="Fan B."/>
            <person name="Jiang Y."/>
            <person name="Adhikari A."/>
            <person name="Zheng C.-J."/>
            <person name="Schuster L."/>
            <person name="Cowan T.M."/>
            <person name="Smanski M.J."/>
            <person name="Chevrette M.G."/>
            <person name="De Carvalho L.P.S."/>
            <person name="Shen B."/>
        </authorList>
    </citation>
    <scope>NUCLEOTIDE SEQUENCE [LARGE SCALE GENOMIC DNA]</scope>
    <source>
        <strain evidence="1 2">NPDC001281</strain>
    </source>
</reference>
<dbReference type="EC" id="3.1.3.-" evidence="1"/>
<gene>
    <name evidence="1" type="ORF">ACFY05_29890</name>
</gene>